<dbReference type="EMBL" id="CAJVPT010010954">
    <property type="protein sequence ID" value="CAG8575061.1"/>
    <property type="molecule type" value="Genomic_DNA"/>
</dbReference>
<proteinExistence type="predicted"/>
<sequence length="426" mass="47828">MNSTEDERSSVASDITNVHEIANTDDLPVYAKSHTNFKIYYVNGSDGFQRGELGLSNSYLEGILHFGYDKNIKIKSVNLHFKGVEKVEGIEPGPRGGMRNFSCIRVLAERHEKIEFKKTERTIKNRAFRFKLHSNLSSSFNLEVNPENGDSMKAQISYTLTATVHSEKSFAIGSRADTIEVKCPLRQILSYSHTLPLMRLEGTHSPTNQPLFTYSFDIPEYLGLGTEIFIPMKIRLLKANVRILRIDISLKTYVKLSSENSERASKVEEHILTSDGFNSPTGNRNIVLQELPIFIPDNLDVTYFGTYISIQNELDIKLMIAGKGLDLHKTVPVTVTTVKRLDRVVSPSGNSLSDVQSFQDFESEQGYSRHNSLNSSDSMNDTRSYSREGNNTPHTEYTSRSNKPRSVISQISSKPGVTEAAEKQGN</sequence>
<gene>
    <name evidence="1" type="ORF">ACOLOM_LOCUS5750</name>
</gene>
<keyword evidence="2" id="KW-1185">Reference proteome</keyword>
<reference evidence="1" key="1">
    <citation type="submission" date="2021-06" db="EMBL/GenBank/DDBJ databases">
        <authorList>
            <person name="Kallberg Y."/>
            <person name="Tangrot J."/>
            <person name="Rosling A."/>
        </authorList>
    </citation>
    <scope>NUCLEOTIDE SEQUENCE</scope>
    <source>
        <strain evidence="1">CL356</strain>
    </source>
</reference>
<evidence type="ECO:0000313" key="1">
    <source>
        <dbReference type="EMBL" id="CAG8575061.1"/>
    </source>
</evidence>
<comment type="caution">
    <text evidence="1">The sequence shown here is derived from an EMBL/GenBank/DDBJ whole genome shotgun (WGS) entry which is preliminary data.</text>
</comment>
<evidence type="ECO:0000313" key="2">
    <source>
        <dbReference type="Proteomes" id="UP000789525"/>
    </source>
</evidence>
<accession>A0ACA9MBF5</accession>
<protein>
    <submittedName>
        <fullName evidence="1">14288_t:CDS:1</fullName>
    </submittedName>
</protein>
<dbReference type="Proteomes" id="UP000789525">
    <property type="component" value="Unassembled WGS sequence"/>
</dbReference>
<name>A0ACA9MBF5_9GLOM</name>
<organism evidence="1 2">
    <name type="scientific">Acaulospora colombiana</name>
    <dbReference type="NCBI Taxonomy" id="27376"/>
    <lineage>
        <taxon>Eukaryota</taxon>
        <taxon>Fungi</taxon>
        <taxon>Fungi incertae sedis</taxon>
        <taxon>Mucoromycota</taxon>
        <taxon>Glomeromycotina</taxon>
        <taxon>Glomeromycetes</taxon>
        <taxon>Diversisporales</taxon>
        <taxon>Acaulosporaceae</taxon>
        <taxon>Acaulospora</taxon>
    </lineage>
</organism>